<comment type="caution">
    <text evidence="2">The sequence shown here is derived from an EMBL/GenBank/DDBJ whole genome shotgun (WGS) entry which is preliminary data.</text>
</comment>
<organism evidence="2 3">
    <name type="scientific">Blattamonas nauphoetae</name>
    <dbReference type="NCBI Taxonomy" id="2049346"/>
    <lineage>
        <taxon>Eukaryota</taxon>
        <taxon>Metamonada</taxon>
        <taxon>Preaxostyla</taxon>
        <taxon>Oxymonadida</taxon>
        <taxon>Blattamonas</taxon>
    </lineage>
</organism>
<sequence length="652" mass="73461">MSPVEISLLSPYIEVTLVSQSPVTQFVKFGRFETLGSLRKRNSEIFYSDARQTTFLKTIDTIIDDAEPTKLPGPKSPPSPATDERVESIALSDDVELNQLTTGNTLALLTDISPLVIEVTLRTNNNSTTMEMNRFEKMKTLIDPAAALRWNGKDDVTCQHQKSQPFWLPEAPVRITLDVMGGDYRVRIVVVCGDVKKEFERVSCRTSGLEMKKMVGKSLKVDWRRVRLWKDEQNEEGGTTEPRQMNTKKEGTSEGAHLSHHRTMLTDDNISSLRHHTHIDLTCSISSNTTSVVISHELKTPTFLVPSSLPIRDVHVALIAPCPFVDLQRYHIPLLFVDGRFHFQFSTLPIGFVYDSPILNVTVHDPFEKTLVDTVSVQGRREQISVPLVWLHSLLVKFLESRDLDTEHYIRSFVIFDSEARPFGTHSALDIHVETDRSVPMNDPKAIESGSTARFVDGQEEDSEADGGEDGWDDELASTSDDENDADQVVGQSEEEAPEGENGQKNNAPIAPKYPVQQPFTNVSLRIVKVRAICRLSGAMDTTVECILPFVRSHFVTIRDSFDQILQERLAVFLSKPHYLLDVHVLKMRRTGRTKFESTRVETVDVLADVEVRSDMIEVSVEVVSGLMECREMEGTLKKTHISRHLRAEINP</sequence>
<feature type="region of interest" description="Disordered" evidence="1">
    <location>
        <begin position="434"/>
        <end position="515"/>
    </location>
</feature>
<keyword evidence="3" id="KW-1185">Reference proteome</keyword>
<feature type="compositionally biased region" description="Acidic residues" evidence="1">
    <location>
        <begin position="458"/>
        <end position="486"/>
    </location>
</feature>
<reference evidence="2 3" key="1">
    <citation type="journal article" date="2022" name="bioRxiv">
        <title>Genomics of Preaxostyla Flagellates Illuminates Evolutionary Transitions and the Path Towards Mitochondrial Loss.</title>
        <authorList>
            <person name="Novak L.V.F."/>
            <person name="Treitli S.C."/>
            <person name="Pyrih J."/>
            <person name="Halakuc P."/>
            <person name="Pipaliya S.V."/>
            <person name="Vacek V."/>
            <person name="Brzon O."/>
            <person name="Soukal P."/>
            <person name="Eme L."/>
            <person name="Dacks J.B."/>
            <person name="Karnkowska A."/>
            <person name="Elias M."/>
            <person name="Hampl V."/>
        </authorList>
    </citation>
    <scope>NUCLEOTIDE SEQUENCE [LARGE SCALE GENOMIC DNA]</scope>
    <source>
        <strain evidence="2">NAU3</strain>
        <tissue evidence="2">Gut</tissue>
    </source>
</reference>
<evidence type="ECO:0000313" key="3">
    <source>
        <dbReference type="Proteomes" id="UP001281761"/>
    </source>
</evidence>
<proteinExistence type="predicted"/>
<protein>
    <submittedName>
        <fullName evidence="2">Uncharacterized protein</fullName>
    </submittedName>
</protein>
<evidence type="ECO:0000313" key="2">
    <source>
        <dbReference type="EMBL" id="KAK2950960.1"/>
    </source>
</evidence>
<dbReference type="Proteomes" id="UP001281761">
    <property type="component" value="Unassembled WGS sequence"/>
</dbReference>
<feature type="region of interest" description="Disordered" evidence="1">
    <location>
        <begin position="232"/>
        <end position="259"/>
    </location>
</feature>
<gene>
    <name evidence="2" type="ORF">BLNAU_14151</name>
</gene>
<accession>A0ABQ9XHP2</accession>
<dbReference type="EMBL" id="JARBJD010000127">
    <property type="protein sequence ID" value="KAK2950960.1"/>
    <property type="molecule type" value="Genomic_DNA"/>
</dbReference>
<evidence type="ECO:0000256" key="1">
    <source>
        <dbReference type="SAM" id="MobiDB-lite"/>
    </source>
</evidence>
<name>A0ABQ9XHP2_9EUKA</name>